<sequence>MAAESVAGTQAVERAMSLLGCFTDEQSELRITELSAKTGLGQSTVSRMMSSLDRLGYVAQDSRTGLYRLGPAVVTMGSVALNGSPIYRAARPIAQNLAHATGLGVNLAEFRENALFYLCNFEGAKSPKSFTMAGRTAPLHATGMGKALLAQQSPEFVRAYFADGLAHGYTPHTITDLTDMADALAEIQSRGYATEVEELAFGRACLAAPIRERGGQVVAALSLSGPLSELDLARRQQELALMVIEAADEVSVALGYTVSFAAQPRLAPAAAREASR</sequence>
<dbReference type="InterPro" id="IPR036390">
    <property type="entry name" value="WH_DNA-bd_sf"/>
</dbReference>
<evidence type="ECO:0000313" key="6">
    <source>
        <dbReference type="EMBL" id="MBC9715861.1"/>
    </source>
</evidence>
<accession>A0ABR7SK64</accession>
<comment type="caution">
    <text evidence="6">The sequence shown here is derived from an EMBL/GenBank/DDBJ whole genome shotgun (WGS) entry which is preliminary data.</text>
</comment>
<evidence type="ECO:0000259" key="4">
    <source>
        <dbReference type="PROSITE" id="PS51077"/>
    </source>
</evidence>
<dbReference type="Pfam" id="PF01614">
    <property type="entry name" value="IclR_C"/>
    <property type="match status" value="1"/>
</dbReference>
<keyword evidence="3" id="KW-0804">Transcription</keyword>
<dbReference type="EMBL" id="JACTVJ010000012">
    <property type="protein sequence ID" value="MBC9715861.1"/>
    <property type="molecule type" value="Genomic_DNA"/>
</dbReference>
<feature type="domain" description="IclR-ED" evidence="5">
    <location>
        <begin position="72"/>
        <end position="256"/>
    </location>
</feature>
<dbReference type="RefSeq" id="WP_187816305.1">
    <property type="nucleotide sequence ID" value="NZ_JACTVJ010000012.1"/>
</dbReference>
<evidence type="ECO:0000313" key="7">
    <source>
        <dbReference type="Proteomes" id="UP000642284"/>
    </source>
</evidence>
<dbReference type="SUPFAM" id="SSF55781">
    <property type="entry name" value="GAF domain-like"/>
    <property type="match status" value="1"/>
</dbReference>
<keyword evidence="7" id="KW-1185">Reference proteome</keyword>
<evidence type="ECO:0000259" key="5">
    <source>
        <dbReference type="PROSITE" id="PS51078"/>
    </source>
</evidence>
<dbReference type="Proteomes" id="UP000642284">
    <property type="component" value="Unassembled WGS sequence"/>
</dbReference>
<evidence type="ECO:0000256" key="1">
    <source>
        <dbReference type="ARBA" id="ARBA00023015"/>
    </source>
</evidence>
<dbReference type="InterPro" id="IPR029016">
    <property type="entry name" value="GAF-like_dom_sf"/>
</dbReference>
<dbReference type="InterPro" id="IPR005471">
    <property type="entry name" value="Tscrpt_reg_IclR_N"/>
</dbReference>
<reference evidence="6 7" key="1">
    <citation type="submission" date="2020-08" db="EMBL/GenBank/DDBJ databases">
        <title>Genemic of Streptomyces polyaspartic.</title>
        <authorList>
            <person name="Liu W."/>
        </authorList>
    </citation>
    <scope>NUCLEOTIDE SEQUENCE [LARGE SCALE GENOMIC DNA]</scope>
    <source>
        <strain evidence="6 7">TRM66268-LWL</strain>
    </source>
</reference>
<dbReference type="SUPFAM" id="SSF46785">
    <property type="entry name" value="Winged helix' DNA-binding domain"/>
    <property type="match status" value="1"/>
</dbReference>
<dbReference type="InterPro" id="IPR050707">
    <property type="entry name" value="HTH_MetabolicPath_Reg"/>
</dbReference>
<feature type="domain" description="HTH iclR-type" evidence="4">
    <location>
        <begin position="9"/>
        <end position="71"/>
    </location>
</feature>
<dbReference type="InterPro" id="IPR036388">
    <property type="entry name" value="WH-like_DNA-bd_sf"/>
</dbReference>
<dbReference type="Gene3D" id="1.10.10.10">
    <property type="entry name" value="Winged helix-like DNA-binding domain superfamily/Winged helix DNA-binding domain"/>
    <property type="match status" value="1"/>
</dbReference>
<evidence type="ECO:0000256" key="2">
    <source>
        <dbReference type="ARBA" id="ARBA00023125"/>
    </source>
</evidence>
<dbReference type="PANTHER" id="PTHR30136:SF24">
    <property type="entry name" value="HTH-TYPE TRANSCRIPTIONAL REPRESSOR ALLR"/>
    <property type="match status" value="1"/>
</dbReference>
<dbReference type="PROSITE" id="PS51078">
    <property type="entry name" value="ICLR_ED"/>
    <property type="match status" value="1"/>
</dbReference>
<dbReference type="InterPro" id="IPR014757">
    <property type="entry name" value="Tscrpt_reg_IclR_C"/>
</dbReference>
<keyword evidence="1" id="KW-0805">Transcription regulation</keyword>
<dbReference type="SMART" id="SM00346">
    <property type="entry name" value="HTH_ICLR"/>
    <property type="match status" value="1"/>
</dbReference>
<gene>
    <name evidence="6" type="ORF">H9Y04_25300</name>
</gene>
<proteinExistence type="predicted"/>
<keyword evidence="2" id="KW-0238">DNA-binding</keyword>
<dbReference type="PROSITE" id="PS51077">
    <property type="entry name" value="HTH_ICLR"/>
    <property type="match status" value="1"/>
</dbReference>
<dbReference type="Pfam" id="PF09339">
    <property type="entry name" value="HTH_IclR"/>
    <property type="match status" value="1"/>
</dbReference>
<name>A0ABR7SK64_9ACTN</name>
<dbReference type="PANTHER" id="PTHR30136">
    <property type="entry name" value="HELIX-TURN-HELIX TRANSCRIPTIONAL REGULATOR, ICLR FAMILY"/>
    <property type="match status" value="1"/>
</dbReference>
<protein>
    <submittedName>
        <fullName evidence="6">IclR family transcriptional regulator</fullName>
    </submittedName>
</protein>
<dbReference type="Gene3D" id="3.30.450.40">
    <property type="match status" value="1"/>
</dbReference>
<organism evidence="6 7">
    <name type="scientific">Streptomyces polyasparticus</name>
    <dbReference type="NCBI Taxonomy" id="2767826"/>
    <lineage>
        <taxon>Bacteria</taxon>
        <taxon>Bacillati</taxon>
        <taxon>Actinomycetota</taxon>
        <taxon>Actinomycetes</taxon>
        <taxon>Kitasatosporales</taxon>
        <taxon>Streptomycetaceae</taxon>
        <taxon>Streptomyces</taxon>
    </lineage>
</organism>
<evidence type="ECO:0000256" key="3">
    <source>
        <dbReference type="ARBA" id="ARBA00023163"/>
    </source>
</evidence>